<dbReference type="KEGG" id="abe:ARB_02185"/>
<dbReference type="Gene3D" id="3.40.50.1110">
    <property type="entry name" value="SGNH hydrolase"/>
    <property type="match status" value="1"/>
</dbReference>
<name>D4B156_ARTBC</name>
<keyword evidence="3" id="KW-1185">Reference proteome</keyword>
<evidence type="ECO:0000259" key="1">
    <source>
        <dbReference type="Pfam" id="PF13472"/>
    </source>
</evidence>
<dbReference type="PANTHER" id="PTHR37981">
    <property type="entry name" value="LIPASE 2"/>
    <property type="match status" value="1"/>
</dbReference>
<dbReference type="CDD" id="cd01823">
    <property type="entry name" value="SEST_like"/>
    <property type="match status" value="1"/>
</dbReference>
<comment type="caution">
    <text evidence="2">The sequence shown here is derived from an EMBL/GenBank/DDBJ whole genome shotgun (WGS) entry which is preliminary data.</text>
</comment>
<dbReference type="GO" id="GO:0006629">
    <property type="term" value="P:lipid metabolic process"/>
    <property type="evidence" value="ECO:0007669"/>
    <property type="project" value="TreeGrafter"/>
</dbReference>
<gene>
    <name evidence="2" type="ORF">ARB_02185</name>
</gene>
<organism evidence="2 3">
    <name type="scientific">Arthroderma benhamiae (strain ATCC MYA-4681 / CBS 112371)</name>
    <name type="common">Trichophyton mentagrophytes</name>
    <dbReference type="NCBI Taxonomy" id="663331"/>
    <lineage>
        <taxon>Eukaryota</taxon>
        <taxon>Fungi</taxon>
        <taxon>Dikarya</taxon>
        <taxon>Ascomycota</taxon>
        <taxon>Pezizomycotina</taxon>
        <taxon>Eurotiomycetes</taxon>
        <taxon>Eurotiomycetidae</taxon>
        <taxon>Onygenales</taxon>
        <taxon>Arthrodermataceae</taxon>
        <taxon>Trichophyton</taxon>
    </lineage>
</organism>
<dbReference type="InterPro" id="IPR013830">
    <property type="entry name" value="SGNH_hydro"/>
</dbReference>
<accession>D4B156</accession>
<dbReference type="Proteomes" id="UP000008866">
    <property type="component" value="Unassembled WGS sequence"/>
</dbReference>
<dbReference type="Pfam" id="PF13472">
    <property type="entry name" value="Lipase_GDSL_2"/>
    <property type="match status" value="1"/>
</dbReference>
<dbReference type="Pfam" id="PF18647">
    <property type="entry name" value="Fungal_lectin_2"/>
    <property type="match status" value="1"/>
</dbReference>
<dbReference type="STRING" id="663331.D4B156"/>
<dbReference type="eggNOG" id="ENOG502QVBV">
    <property type="taxonomic scope" value="Eukaryota"/>
</dbReference>
<feature type="domain" description="SGNH hydrolase-type esterase" evidence="1">
    <location>
        <begin position="116"/>
        <end position="288"/>
    </location>
</feature>
<dbReference type="AlphaFoldDB" id="D4B156"/>
<sequence>MIPKVLGINANNMMGLSRGSGILEKHKANSIAHNSRDSRLVPPSAKYLRVKPLFCTTIIRKMDKVALAIIAITSIVNGFAIKSHSYDRAVIEPKSPLSTRNIKDAADFGWVKRWAAIGDSFTAGIGAGRPYSQSKSDRSCSRYDLAYPAVLNRLFGSVVQDFQYIACSGDRSVQIYEQAKALKGDLNLVVLTAGGNDLCLSKIITTCIFLPTYSEESCQAVLDKAQTNIDTILKPNLKSILKALNDKMKKDGIVVFNKYAQFFNTEDEGCTKDQSWSFPQIPSAFWLPGLFLKPLPLTIERRKKFNTLVQHINKATEEVVEEISKDSGIGYSIATSDWDPWPIRVSGQFCQPGSMGYYPDPKTKELQFFKPDTHKRSFLEYLITKREEPDANEIERRRKLELESIYNSLLYKSADPQNEVLHKLGARAPDPPGCPGDGSFDWTFGFGLPDRWGRFFHPNEKGHETISAFTLETIVYLRSKQLGLLQDFCSAKSEFKCWQKEGRKAYANPDRMNENYKTFCNGIKAPDNTINWRKSQTFHEGTPDEHTFELRLSNGAQKYVKEDCLFSFNRIINGCDGNDANNPMNWKFGGRWVRGGYTYEINVKRENRPWPPIKKPHGSCEGWYKAVYSDYKLHGAGWSTYDSGRQTILPSIKGCLGLGVTAFKFKYFDEPDKDGMEWELKFHTPIWVRARCFDNNKVAFSSGGFTNGCVGND</sequence>
<proteinExistence type="predicted"/>
<dbReference type="InterPro" id="IPR037460">
    <property type="entry name" value="SEST-like"/>
</dbReference>
<dbReference type="GeneID" id="9523402"/>
<dbReference type="EMBL" id="ABSU01000025">
    <property type="protein sequence ID" value="EFE30991.1"/>
    <property type="molecule type" value="Genomic_DNA"/>
</dbReference>
<dbReference type="PANTHER" id="PTHR37981:SF1">
    <property type="entry name" value="SGNH HYDROLASE-TYPE ESTERASE DOMAIN-CONTAINING PROTEIN"/>
    <property type="match status" value="1"/>
</dbReference>
<reference evidence="3" key="1">
    <citation type="journal article" date="2011" name="Genome Biol.">
        <title>Comparative and functional genomics provide insights into the pathogenicity of dermatophytic fungi.</title>
        <authorList>
            <person name="Burmester A."/>
            <person name="Shelest E."/>
            <person name="Gloeckner G."/>
            <person name="Heddergott C."/>
            <person name="Schindler S."/>
            <person name="Staib P."/>
            <person name="Heidel A."/>
            <person name="Felder M."/>
            <person name="Petzold A."/>
            <person name="Szafranski K."/>
            <person name="Feuermann M."/>
            <person name="Pedruzzi I."/>
            <person name="Priebe S."/>
            <person name="Groth M."/>
            <person name="Winkler R."/>
            <person name="Li W."/>
            <person name="Kniemeyer O."/>
            <person name="Schroeckh V."/>
            <person name="Hertweck C."/>
            <person name="Hube B."/>
            <person name="White T.C."/>
            <person name="Platzer M."/>
            <person name="Guthke R."/>
            <person name="Heitman J."/>
            <person name="Woestemeyer J."/>
            <person name="Zipfel P.F."/>
            <person name="Monod M."/>
            <person name="Brakhage A.A."/>
        </authorList>
    </citation>
    <scope>NUCLEOTIDE SEQUENCE [LARGE SCALE GENOMIC DNA]</scope>
    <source>
        <strain evidence="3">ATCC MYA-4681 / CBS 112371</strain>
    </source>
</reference>
<evidence type="ECO:0000313" key="2">
    <source>
        <dbReference type="EMBL" id="EFE30991.1"/>
    </source>
</evidence>
<dbReference type="InterPro" id="IPR036514">
    <property type="entry name" value="SGNH_hydro_sf"/>
</dbReference>
<evidence type="ECO:0000313" key="3">
    <source>
        <dbReference type="Proteomes" id="UP000008866"/>
    </source>
</evidence>
<dbReference type="HOGENOM" id="CLU_032618_0_0_1"/>
<dbReference type="GO" id="GO:0016788">
    <property type="term" value="F:hydrolase activity, acting on ester bonds"/>
    <property type="evidence" value="ECO:0007669"/>
    <property type="project" value="InterPro"/>
</dbReference>
<dbReference type="SUPFAM" id="SSF52266">
    <property type="entry name" value="SGNH hydrolase"/>
    <property type="match status" value="1"/>
</dbReference>
<dbReference type="RefSeq" id="XP_003011631.1">
    <property type="nucleotide sequence ID" value="XM_003011585.1"/>
</dbReference>
<protein>
    <recommendedName>
        <fullName evidence="1">SGNH hydrolase-type esterase domain-containing protein</fullName>
    </recommendedName>
</protein>
<dbReference type="OMA" id="HFFKPDT"/>